<protein>
    <recommendedName>
        <fullName evidence="7">Exportin-1/Importin-beta-like domain-containing protein</fullName>
    </recommendedName>
</protein>
<gene>
    <name evidence="8" type="ORF">PHATRDRAFT_42636</name>
</gene>
<feature type="domain" description="Exportin-1/Importin-beta-like" evidence="7">
    <location>
        <begin position="115"/>
        <end position="230"/>
    </location>
</feature>
<evidence type="ECO:0000256" key="6">
    <source>
        <dbReference type="SAM" id="MobiDB-lite"/>
    </source>
</evidence>
<dbReference type="Gene3D" id="1.25.10.10">
    <property type="entry name" value="Leucine-rich Repeat Variant"/>
    <property type="match status" value="2"/>
</dbReference>
<dbReference type="SUPFAM" id="SSF48371">
    <property type="entry name" value="ARM repeat"/>
    <property type="match status" value="1"/>
</dbReference>
<dbReference type="PANTHER" id="PTHR12363:SF33">
    <property type="entry name" value="IMPORTIN-13"/>
    <property type="match status" value="1"/>
</dbReference>
<dbReference type="GO" id="GO:0005737">
    <property type="term" value="C:cytoplasm"/>
    <property type="evidence" value="ECO:0007669"/>
    <property type="project" value="TreeGrafter"/>
</dbReference>
<dbReference type="AlphaFoldDB" id="B7FP09"/>
<dbReference type="HOGENOM" id="CLU_005996_0_0_1"/>
<dbReference type="Pfam" id="PF24138">
    <property type="entry name" value="TPR_TNPO3_IPO13_2nd"/>
    <property type="match status" value="1"/>
</dbReference>
<dbReference type="InterPro" id="IPR016024">
    <property type="entry name" value="ARM-type_fold"/>
</dbReference>
<dbReference type="GeneID" id="7195997"/>
<keyword evidence="9" id="KW-1185">Reference proteome</keyword>
<dbReference type="Pfam" id="PF08389">
    <property type="entry name" value="Xpo1"/>
    <property type="match status" value="1"/>
</dbReference>
<dbReference type="Pfam" id="PF24139">
    <property type="entry name" value="TPR_TNPO3_IPO13_4th"/>
    <property type="match status" value="1"/>
</dbReference>
<dbReference type="InterPro" id="IPR013598">
    <property type="entry name" value="Exportin-1/Importin-b-like"/>
</dbReference>
<dbReference type="PaxDb" id="2850-Phatr42636"/>
<evidence type="ECO:0000313" key="8">
    <source>
        <dbReference type="EMBL" id="EEC51088.1"/>
    </source>
</evidence>
<evidence type="ECO:0000259" key="7">
    <source>
        <dbReference type="Pfam" id="PF08389"/>
    </source>
</evidence>
<dbReference type="EMBL" id="CM000605">
    <property type="protein sequence ID" value="EEC51088.1"/>
    <property type="molecule type" value="Genomic_DNA"/>
</dbReference>
<dbReference type="Pfam" id="PF24140">
    <property type="entry name" value="TPR_TNPO3_IPO13_3rd"/>
    <property type="match status" value="1"/>
</dbReference>
<dbReference type="Proteomes" id="UP000000759">
    <property type="component" value="Chromosome 1"/>
</dbReference>
<keyword evidence="3" id="KW-0813">Transport</keyword>
<sequence length="897" mass="99630">MATAPAANSTQHQGPKLPPHSGDVDEELGRIRLALAAVFSPSNSGNGSEQWWAQRQLADQYLTSFQATSVSWMVCDRLLQGDISDVVAQDALPSLRDSLLAHLNRYAADGSEGPLSTRLAMCISALAVQMQWTTVVSDLLATPQNVHVVMLILRALPEECASDRLVLADDAYRFKMRDHLVSFAPNVLQFLHAHVTDASRVLKVLHLWIRYVPVHPQTLVESPLLNAAVQASLPLDEALQSDDEDVLRAYCRVVTEMGESYMSLILSPQYLEASQLVSWVLKCSGMANQEIASITLHFWYRLVMDLESVDPYDWRQELIDAYTPHLLQLIDVCIKSLMRYPADMDTIPEDLLDELTRHRFYVAETVEDCCRLLGGQNVLQRIGNLLQQEIHAASGNQVWQGLESCLACIGAIHRFVPSDEAELLPLTFQLVPQLPTEIRPLRYTASKTIGKFASWLAFHPHLLQPLMPYLAQGLSVPECAPAAAVAIKELCECSNQSFAIAEPVMELFQGLTPGTLEVEDELQILEGVCRALSRQMQDARGRGNDTQAALTRLAQPIGTRLAASVSEPNSSPRRIIPEIERLTVLVRYLVILYDGNATTGLHPMLELTTSIWSFLDAAVIRFPGDIVLAEKICRLHKHSLRSCGAQAYSPMLDRLMTQLVQSFERSHQSPFLYAASICIAEYGSDSTYSNRLLGMVSAMATTCFSFLRNVDELTAHPDVVEELFYMMGRMMSNCPDPLVQSPLLRSLLQCAAVGMQLDHHGANKGTLKFLENTISYGLSLREQKKPACQAPLEEALSQEGQAIVVNLMKAMMGDLPEYGNSQIPEILWKLNLLCPGLLTQWLHSAFAGTLTLPEGAKNDFIAALDTGLARDEFSMAVRAFQTACERQRRLRKGPRRN</sequence>
<dbReference type="RefSeq" id="XP_002176625.1">
    <property type="nucleotide sequence ID" value="XM_002176589.1"/>
</dbReference>
<dbReference type="InterPro" id="IPR057941">
    <property type="entry name" value="TPR_TNPO3_IPO13_2nd"/>
</dbReference>
<evidence type="ECO:0000313" key="9">
    <source>
        <dbReference type="Proteomes" id="UP000000759"/>
    </source>
</evidence>
<proteinExistence type="inferred from homology"/>
<reference evidence="8 9" key="1">
    <citation type="journal article" date="2008" name="Nature">
        <title>The Phaeodactylum genome reveals the evolutionary history of diatom genomes.</title>
        <authorList>
            <person name="Bowler C."/>
            <person name="Allen A.E."/>
            <person name="Badger J.H."/>
            <person name="Grimwood J."/>
            <person name="Jabbari K."/>
            <person name="Kuo A."/>
            <person name="Maheswari U."/>
            <person name="Martens C."/>
            <person name="Maumus F."/>
            <person name="Otillar R.P."/>
            <person name="Rayko E."/>
            <person name="Salamov A."/>
            <person name="Vandepoele K."/>
            <person name="Beszteri B."/>
            <person name="Gruber A."/>
            <person name="Heijde M."/>
            <person name="Katinka M."/>
            <person name="Mock T."/>
            <person name="Valentin K."/>
            <person name="Verret F."/>
            <person name="Berges J.A."/>
            <person name="Brownlee C."/>
            <person name="Cadoret J.P."/>
            <person name="Chiovitti A."/>
            <person name="Choi C.J."/>
            <person name="Coesel S."/>
            <person name="De Martino A."/>
            <person name="Detter J.C."/>
            <person name="Durkin C."/>
            <person name="Falciatore A."/>
            <person name="Fournet J."/>
            <person name="Haruta M."/>
            <person name="Huysman M.J."/>
            <person name="Jenkins B.D."/>
            <person name="Jiroutova K."/>
            <person name="Jorgensen R.E."/>
            <person name="Joubert Y."/>
            <person name="Kaplan A."/>
            <person name="Kroger N."/>
            <person name="Kroth P.G."/>
            <person name="La Roche J."/>
            <person name="Lindquist E."/>
            <person name="Lommer M."/>
            <person name="Martin-Jezequel V."/>
            <person name="Lopez P.J."/>
            <person name="Lucas S."/>
            <person name="Mangogna M."/>
            <person name="McGinnis K."/>
            <person name="Medlin L.K."/>
            <person name="Montsant A."/>
            <person name="Oudot-Le Secq M.P."/>
            <person name="Napoli C."/>
            <person name="Obornik M."/>
            <person name="Parker M.S."/>
            <person name="Petit J.L."/>
            <person name="Porcel B.M."/>
            <person name="Poulsen N."/>
            <person name="Robison M."/>
            <person name="Rychlewski L."/>
            <person name="Rynearson T.A."/>
            <person name="Schmutz J."/>
            <person name="Shapiro H."/>
            <person name="Siaut M."/>
            <person name="Stanley M."/>
            <person name="Sussman M.R."/>
            <person name="Taylor A.R."/>
            <person name="Vardi A."/>
            <person name="von Dassow P."/>
            <person name="Vyverman W."/>
            <person name="Willis A."/>
            <person name="Wyrwicz L.S."/>
            <person name="Rokhsar D.S."/>
            <person name="Weissenbach J."/>
            <person name="Armbrust E.V."/>
            <person name="Green B.R."/>
            <person name="Van de Peer Y."/>
            <person name="Grigoriev I.V."/>
        </authorList>
    </citation>
    <scope>NUCLEOTIDE SEQUENCE [LARGE SCALE GENOMIC DNA]</scope>
    <source>
        <strain evidence="8 9">CCAP 1055/1</strain>
    </source>
</reference>
<dbReference type="InterPro" id="IPR011989">
    <property type="entry name" value="ARM-like"/>
</dbReference>
<dbReference type="InterPro" id="IPR057942">
    <property type="entry name" value="TPR_TNPO3_IPO13_3rd"/>
</dbReference>
<organism evidence="8 9">
    <name type="scientific">Phaeodactylum tricornutum (strain CCAP 1055/1)</name>
    <dbReference type="NCBI Taxonomy" id="556484"/>
    <lineage>
        <taxon>Eukaryota</taxon>
        <taxon>Sar</taxon>
        <taxon>Stramenopiles</taxon>
        <taxon>Ochrophyta</taxon>
        <taxon>Bacillariophyta</taxon>
        <taxon>Bacillariophyceae</taxon>
        <taxon>Bacillariophycidae</taxon>
        <taxon>Naviculales</taxon>
        <taxon>Phaeodactylaceae</taxon>
        <taxon>Phaeodactylum</taxon>
    </lineage>
</organism>
<feature type="compositionally biased region" description="Polar residues" evidence="6">
    <location>
        <begin position="1"/>
        <end position="13"/>
    </location>
</feature>
<keyword evidence="5" id="KW-0539">Nucleus</keyword>
<name>B7FP09_PHATC</name>
<dbReference type="InterPro" id="IPR051345">
    <property type="entry name" value="Importin_beta-like_NTR"/>
</dbReference>
<comment type="subcellular location">
    <subcellularLocation>
        <location evidence="1">Nucleus</location>
    </subcellularLocation>
</comment>
<evidence type="ECO:0000256" key="2">
    <source>
        <dbReference type="ARBA" id="ARBA00007991"/>
    </source>
</evidence>
<dbReference type="GO" id="GO:0006606">
    <property type="term" value="P:protein import into nucleus"/>
    <property type="evidence" value="ECO:0007669"/>
    <property type="project" value="TreeGrafter"/>
</dbReference>
<dbReference type="OMA" id="LECITSW"/>
<accession>B7FP09</accession>
<dbReference type="STRING" id="556484.B7FP09"/>
<dbReference type="GO" id="GO:0005634">
    <property type="term" value="C:nucleus"/>
    <property type="evidence" value="ECO:0007669"/>
    <property type="project" value="UniProtKB-SubCell"/>
</dbReference>
<dbReference type="OrthoDB" id="435593at2759"/>
<evidence type="ECO:0000256" key="5">
    <source>
        <dbReference type="ARBA" id="ARBA00023242"/>
    </source>
</evidence>
<dbReference type="PANTHER" id="PTHR12363">
    <property type="entry name" value="TRANSPORTIN 3 AND IMPORTIN 13"/>
    <property type="match status" value="1"/>
</dbReference>
<evidence type="ECO:0000256" key="4">
    <source>
        <dbReference type="ARBA" id="ARBA00022927"/>
    </source>
</evidence>
<comment type="similarity">
    <text evidence="2">Belongs to the importin beta family.</text>
</comment>
<reference evidence="9" key="2">
    <citation type="submission" date="2008-08" db="EMBL/GenBank/DDBJ databases">
        <authorList>
            <consortium name="Diatom Consortium"/>
            <person name="Grigoriev I."/>
            <person name="Grimwood J."/>
            <person name="Kuo A."/>
            <person name="Otillar R.P."/>
            <person name="Salamov A."/>
            <person name="Detter J.C."/>
            <person name="Lindquist E."/>
            <person name="Shapiro H."/>
            <person name="Lucas S."/>
            <person name="Glavina del Rio T."/>
            <person name="Pitluck S."/>
            <person name="Rokhsar D."/>
            <person name="Bowler C."/>
        </authorList>
    </citation>
    <scope>GENOME REANNOTATION</scope>
    <source>
        <strain evidence="9">CCAP 1055/1</strain>
    </source>
</reference>
<keyword evidence="4" id="KW-0653">Protein transport</keyword>
<dbReference type="eggNOG" id="KOG2081">
    <property type="taxonomic scope" value="Eukaryota"/>
</dbReference>
<dbReference type="InParanoid" id="B7FP09"/>
<evidence type="ECO:0000256" key="3">
    <source>
        <dbReference type="ARBA" id="ARBA00022448"/>
    </source>
</evidence>
<feature type="region of interest" description="Disordered" evidence="6">
    <location>
        <begin position="1"/>
        <end position="24"/>
    </location>
</feature>
<evidence type="ECO:0000256" key="1">
    <source>
        <dbReference type="ARBA" id="ARBA00004123"/>
    </source>
</evidence>
<dbReference type="InterPro" id="IPR058537">
    <property type="entry name" value="TPR_TNPO3_IPO13_4th"/>
</dbReference>
<dbReference type="KEGG" id="pti:PHATRDRAFT_42636"/>